<dbReference type="PANTHER" id="PTHR43081:SF11">
    <property type="entry name" value="BLR2264 PROTEIN"/>
    <property type="match status" value="1"/>
</dbReference>
<accession>A0A9X3UNI1</accession>
<dbReference type="SMART" id="SM00044">
    <property type="entry name" value="CYCc"/>
    <property type="match status" value="1"/>
</dbReference>
<dbReference type="Gene3D" id="3.30.70.1230">
    <property type="entry name" value="Nucleotide cyclase"/>
    <property type="match status" value="1"/>
</dbReference>
<dbReference type="InterPro" id="IPR001054">
    <property type="entry name" value="A/G_cyclase"/>
</dbReference>
<sequence length="421" mass="46566">MADSTLIKGIGEWLIDQALSEPDIVEMFDAVCQRLYAAGVPLGRARLSWPTLHPLFQAETVLWERGKPPELEQFRHQEEESEDYLASPMHFMFEHNVYVLRRKLQGPDKLVDFPILEDLIEQGMTDYLTIATSFDSTADEMHQKLFGILAAWTSDRPGGFTENDVAALQKIQRRMAVACKAAIQSRIAGNIVETYLGRQAGRQVLDGAIKRGDGQQTQAVVWLSDLRESTALADTMAADAYFDLLNDYYECTAGAAIKHGGEVLDFIGDAVLAIFPYRSEREFKRAASAATKALRDAFSLRIDVNAKRQENGRVPIRFGIGLNTGTVMFGNIGVEERLTFSVIGPTVNEVSRIETLTKAINANALVTRKIADSEPGQWESTGRHRLAGVSQEIELFAPKGPEKPAAAPDLDAGDDKITVRH</sequence>
<dbReference type="Pfam" id="PF00211">
    <property type="entry name" value="Guanylate_cyc"/>
    <property type="match status" value="1"/>
</dbReference>
<protein>
    <submittedName>
        <fullName evidence="3">Adenylate/guanylate cyclase domain-containing protein</fullName>
    </submittedName>
</protein>
<evidence type="ECO:0000256" key="1">
    <source>
        <dbReference type="SAM" id="MobiDB-lite"/>
    </source>
</evidence>
<dbReference type="InterPro" id="IPR050697">
    <property type="entry name" value="Adenylyl/Guanylyl_Cyclase_3/4"/>
</dbReference>
<dbReference type="GO" id="GO:0006171">
    <property type="term" value="P:cAMP biosynthetic process"/>
    <property type="evidence" value="ECO:0007669"/>
    <property type="project" value="TreeGrafter"/>
</dbReference>
<feature type="domain" description="Guanylate cyclase" evidence="2">
    <location>
        <begin position="220"/>
        <end position="354"/>
    </location>
</feature>
<dbReference type="PROSITE" id="PS50125">
    <property type="entry name" value="GUANYLATE_CYCLASE_2"/>
    <property type="match status" value="1"/>
</dbReference>
<evidence type="ECO:0000313" key="3">
    <source>
        <dbReference type="EMBL" id="MDA5400289.1"/>
    </source>
</evidence>
<dbReference type="EMBL" id="JAPJZI010000001">
    <property type="protein sequence ID" value="MDA5400289.1"/>
    <property type="molecule type" value="Genomic_DNA"/>
</dbReference>
<gene>
    <name evidence="3" type="ORF">OQ273_17050</name>
</gene>
<dbReference type="SUPFAM" id="SSF55073">
    <property type="entry name" value="Nucleotide cyclase"/>
    <property type="match status" value="1"/>
</dbReference>
<evidence type="ECO:0000259" key="2">
    <source>
        <dbReference type="PROSITE" id="PS50125"/>
    </source>
</evidence>
<evidence type="ECO:0000313" key="4">
    <source>
        <dbReference type="Proteomes" id="UP001151234"/>
    </source>
</evidence>
<feature type="region of interest" description="Disordered" evidence="1">
    <location>
        <begin position="397"/>
        <end position="421"/>
    </location>
</feature>
<feature type="compositionally biased region" description="Low complexity" evidence="1">
    <location>
        <begin position="397"/>
        <end position="410"/>
    </location>
</feature>
<dbReference type="PANTHER" id="PTHR43081">
    <property type="entry name" value="ADENYLATE CYCLASE, TERMINAL-DIFFERENTIATION SPECIFIC-RELATED"/>
    <property type="match status" value="1"/>
</dbReference>
<dbReference type="RefSeq" id="WP_267991747.1">
    <property type="nucleotide sequence ID" value="NZ_JAPJZI010000001.1"/>
</dbReference>
<dbReference type="InterPro" id="IPR029787">
    <property type="entry name" value="Nucleotide_cyclase"/>
</dbReference>
<dbReference type="CDD" id="cd07302">
    <property type="entry name" value="CHD"/>
    <property type="match status" value="1"/>
</dbReference>
<organism evidence="3 4">
    <name type="scientific">Hoeflea prorocentri</name>
    <dbReference type="NCBI Taxonomy" id="1922333"/>
    <lineage>
        <taxon>Bacteria</taxon>
        <taxon>Pseudomonadati</taxon>
        <taxon>Pseudomonadota</taxon>
        <taxon>Alphaproteobacteria</taxon>
        <taxon>Hyphomicrobiales</taxon>
        <taxon>Rhizobiaceae</taxon>
        <taxon>Hoeflea</taxon>
    </lineage>
</organism>
<dbReference type="GO" id="GO:0035556">
    <property type="term" value="P:intracellular signal transduction"/>
    <property type="evidence" value="ECO:0007669"/>
    <property type="project" value="InterPro"/>
</dbReference>
<comment type="caution">
    <text evidence="3">The sequence shown here is derived from an EMBL/GenBank/DDBJ whole genome shotgun (WGS) entry which is preliminary data.</text>
</comment>
<proteinExistence type="predicted"/>
<dbReference type="Proteomes" id="UP001151234">
    <property type="component" value="Unassembled WGS sequence"/>
</dbReference>
<reference evidence="3" key="1">
    <citation type="submission" date="2022-11" db="EMBL/GenBank/DDBJ databases">
        <title>Draft genome sequence of Hoeflea poritis E7-10 and Hoeflea prorocentri PM5-8, separated from scleractinian coral Porites lutea and marine dinoflagellate.</title>
        <authorList>
            <person name="Zhang G."/>
            <person name="Wei Q."/>
            <person name="Cai L."/>
        </authorList>
    </citation>
    <scope>NUCLEOTIDE SEQUENCE</scope>
    <source>
        <strain evidence="3">PM5-8</strain>
    </source>
</reference>
<keyword evidence="4" id="KW-1185">Reference proteome</keyword>
<name>A0A9X3UNI1_9HYPH</name>
<dbReference type="AlphaFoldDB" id="A0A9X3UNI1"/>
<dbReference type="GO" id="GO:0004016">
    <property type="term" value="F:adenylate cyclase activity"/>
    <property type="evidence" value="ECO:0007669"/>
    <property type="project" value="UniProtKB-ARBA"/>
</dbReference>